<name>A0A9W4WYF5_9GLOM</name>
<dbReference type="Proteomes" id="UP001153678">
    <property type="component" value="Unassembled WGS sequence"/>
</dbReference>
<keyword evidence="2" id="KW-1185">Reference proteome</keyword>
<sequence length="63" mass="7184">EQAANAALIIGEKNPTTLVEINDQVLRLAKSSKDLWWWVLFKNASKYLLKTAIYSTNPKMYNA</sequence>
<protein>
    <submittedName>
        <fullName evidence="1">4294_t:CDS:1</fullName>
    </submittedName>
</protein>
<dbReference type="OrthoDB" id="10449978at2759"/>
<evidence type="ECO:0000313" key="2">
    <source>
        <dbReference type="Proteomes" id="UP001153678"/>
    </source>
</evidence>
<proteinExistence type="predicted"/>
<comment type="caution">
    <text evidence="1">The sequence shown here is derived from an EMBL/GenBank/DDBJ whole genome shotgun (WGS) entry which is preliminary data.</text>
</comment>
<dbReference type="EMBL" id="CAMKVN010011565">
    <property type="protein sequence ID" value="CAI2194864.1"/>
    <property type="molecule type" value="Genomic_DNA"/>
</dbReference>
<feature type="non-terminal residue" evidence="1">
    <location>
        <position position="63"/>
    </location>
</feature>
<organism evidence="1 2">
    <name type="scientific">Funneliformis geosporum</name>
    <dbReference type="NCBI Taxonomy" id="1117311"/>
    <lineage>
        <taxon>Eukaryota</taxon>
        <taxon>Fungi</taxon>
        <taxon>Fungi incertae sedis</taxon>
        <taxon>Mucoromycota</taxon>
        <taxon>Glomeromycotina</taxon>
        <taxon>Glomeromycetes</taxon>
        <taxon>Glomerales</taxon>
        <taxon>Glomeraceae</taxon>
        <taxon>Funneliformis</taxon>
    </lineage>
</organism>
<reference evidence="1" key="1">
    <citation type="submission" date="2022-08" db="EMBL/GenBank/DDBJ databases">
        <authorList>
            <person name="Kallberg Y."/>
            <person name="Tangrot J."/>
            <person name="Rosling A."/>
        </authorList>
    </citation>
    <scope>NUCLEOTIDE SEQUENCE</scope>
    <source>
        <strain evidence="1">Wild A</strain>
    </source>
</reference>
<accession>A0A9W4WYF5</accession>
<evidence type="ECO:0000313" key="1">
    <source>
        <dbReference type="EMBL" id="CAI2194864.1"/>
    </source>
</evidence>
<gene>
    <name evidence="1" type="ORF">FWILDA_LOCUS16789</name>
</gene>
<dbReference type="AlphaFoldDB" id="A0A9W4WYF5"/>